<reference evidence="2" key="1">
    <citation type="journal article" date="2021" name="Microb. Physiol.">
        <title>Proteogenomic Insights into the Physiology of Marine, Sulfate-Reducing, Filamentous Desulfonema limicola and Desulfonema magnum.</title>
        <authorList>
            <person name="Schnaars V."/>
            <person name="Wohlbrand L."/>
            <person name="Scheve S."/>
            <person name="Hinrichs C."/>
            <person name="Reinhardt R."/>
            <person name="Rabus R."/>
        </authorList>
    </citation>
    <scope>NUCLEOTIDE SEQUENCE</scope>
    <source>
        <strain evidence="2">5ac10</strain>
    </source>
</reference>
<gene>
    <name evidence="2" type="primary">thiB</name>
    <name evidence="2" type="ORF">dnl_60360</name>
</gene>
<evidence type="ECO:0000313" key="3">
    <source>
        <dbReference type="Proteomes" id="UP000663720"/>
    </source>
</evidence>
<dbReference type="NCBIfam" id="TIGR01254">
    <property type="entry name" value="sfuA"/>
    <property type="match status" value="1"/>
</dbReference>
<accession>A0A975GKA8</accession>
<protein>
    <submittedName>
        <fullName evidence="2">Thiamine-binding periplasmic protein</fullName>
    </submittedName>
</protein>
<dbReference type="RefSeq" id="WP_207689436.1">
    <property type="nucleotide sequence ID" value="NZ_CP061799.1"/>
</dbReference>
<dbReference type="AlphaFoldDB" id="A0A975GKA8"/>
<keyword evidence="3" id="KW-1185">Reference proteome</keyword>
<dbReference type="Pfam" id="PF13343">
    <property type="entry name" value="SBP_bac_6"/>
    <property type="match status" value="1"/>
</dbReference>
<proteinExistence type="predicted"/>
<dbReference type="PANTHER" id="PTHR30006:SF2">
    <property type="entry name" value="ABC TRANSPORTER SUBSTRATE-BINDING PROTEIN"/>
    <property type="match status" value="1"/>
</dbReference>
<dbReference type="GO" id="GO:0030976">
    <property type="term" value="F:thiamine pyrophosphate binding"/>
    <property type="evidence" value="ECO:0007669"/>
    <property type="project" value="TreeGrafter"/>
</dbReference>
<organism evidence="2 3">
    <name type="scientific">Desulfonema limicola</name>
    <dbReference type="NCBI Taxonomy" id="45656"/>
    <lineage>
        <taxon>Bacteria</taxon>
        <taxon>Pseudomonadati</taxon>
        <taxon>Thermodesulfobacteriota</taxon>
        <taxon>Desulfobacteria</taxon>
        <taxon>Desulfobacterales</taxon>
        <taxon>Desulfococcaceae</taxon>
        <taxon>Desulfonema</taxon>
    </lineage>
</organism>
<dbReference type="EMBL" id="CP061799">
    <property type="protein sequence ID" value="QTA83623.1"/>
    <property type="molecule type" value="Genomic_DNA"/>
</dbReference>
<dbReference type="Gene3D" id="3.40.190.10">
    <property type="entry name" value="Periplasmic binding protein-like II"/>
    <property type="match status" value="2"/>
</dbReference>
<dbReference type="Proteomes" id="UP000663720">
    <property type="component" value="Chromosome"/>
</dbReference>
<dbReference type="GO" id="GO:0015888">
    <property type="term" value="P:thiamine transport"/>
    <property type="evidence" value="ECO:0007669"/>
    <property type="project" value="InterPro"/>
</dbReference>
<name>A0A975GKA8_9BACT</name>
<evidence type="ECO:0000313" key="2">
    <source>
        <dbReference type="EMBL" id="QTA83623.1"/>
    </source>
</evidence>
<dbReference type="SUPFAM" id="SSF53850">
    <property type="entry name" value="Periplasmic binding protein-like II"/>
    <property type="match status" value="1"/>
</dbReference>
<keyword evidence="1" id="KW-0732">Signal</keyword>
<dbReference type="CDD" id="cd13545">
    <property type="entry name" value="PBP2_TbpA"/>
    <property type="match status" value="1"/>
</dbReference>
<evidence type="ECO:0000256" key="1">
    <source>
        <dbReference type="ARBA" id="ARBA00022729"/>
    </source>
</evidence>
<dbReference type="KEGG" id="dli:dnl_60360"/>
<dbReference type="GO" id="GO:0030975">
    <property type="term" value="F:thiamine binding"/>
    <property type="evidence" value="ECO:0007669"/>
    <property type="project" value="InterPro"/>
</dbReference>
<dbReference type="PANTHER" id="PTHR30006">
    <property type="entry name" value="THIAMINE-BINDING PERIPLASMIC PROTEIN-RELATED"/>
    <property type="match status" value="1"/>
</dbReference>
<dbReference type="InterPro" id="IPR005948">
    <property type="entry name" value="ThiB-like"/>
</dbReference>
<sequence>MKKFFMIFYTIFIVLTSLCFAEEPVEIIIMTHDSFSISRQTAEVFEKANNAKLRFLKTGDAGAALNQAILSKNNPMADVFFGVDNTFLSRALKSDIFEPYNSGLLETIPDELKLDPQNRLLPVDFGDVCLNYDKKWFAQKGIKPPAELNDLIKPEYKSLTVVENPATSSPGLAFLLTTIGHFGEKAYLDFWKSMRANDVLVTDGWKQAYWGHFTAASKGNRPIVVSYASSPAAEVHYAEKKPEQAPTAAVTENKSAFRQIEFAGILKGTKNMALAQKLIDFMLDKTFQEDIPLQMFVFPANASASLPDVFVKHAVTAKSPSIISPQDIQNKREIWIQAWTQAVLR</sequence>
<dbReference type="GO" id="GO:0030288">
    <property type="term" value="C:outer membrane-bounded periplasmic space"/>
    <property type="evidence" value="ECO:0007669"/>
    <property type="project" value="TreeGrafter"/>
</dbReference>